<accession>A0A8J2Y631</accession>
<dbReference type="InterPro" id="IPR025634">
    <property type="entry name" value="DUF4292"/>
</dbReference>
<evidence type="ECO:0008006" key="4">
    <source>
        <dbReference type="Google" id="ProtNLM"/>
    </source>
</evidence>
<dbReference type="AlphaFoldDB" id="A0A8J2Y631"/>
<evidence type="ECO:0000256" key="1">
    <source>
        <dbReference type="SAM" id="SignalP"/>
    </source>
</evidence>
<dbReference type="PROSITE" id="PS51257">
    <property type="entry name" value="PROKAR_LIPOPROTEIN"/>
    <property type="match status" value="1"/>
</dbReference>
<evidence type="ECO:0000313" key="2">
    <source>
        <dbReference type="EMBL" id="GGD79806.1"/>
    </source>
</evidence>
<proteinExistence type="predicted"/>
<gene>
    <name evidence="2" type="ORF">GCM10011312_00180</name>
</gene>
<feature type="signal peptide" evidence="1">
    <location>
        <begin position="1"/>
        <end position="21"/>
    </location>
</feature>
<organism evidence="2 3">
    <name type="scientific">Planktosalinus lacus</name>
    <dbReference type="NCBI Taxonomy" id="1526573"/>
    <lineage>
        <taxon>Bacteria</taxon>
        <taxon>Pseudomonadati</taxon>
        <taxon>Bacteroidota</taxon>
        <taxon>Flavobacteriia</taxon>
        <taxon>Flavobacteriales</taxon>
        <taxon>Flavobacteriaceae</taxon>
        <taxon>Planktosalinus</taxon>
    </lineage>
</organism>
<feature type="chain" id="PRO_5035262428" description="Deoxyuridine 5'-triphosphate nucleotidohydrolase" evidence="1">
    <location>
        <begin position="22"/>
        <end position="258"/>
    </location>
</feature>
<dbReference type="Proteomes" id="UP000652231">
    <property type="component" value="Unassembled WGS sequence"/>
</dbReference>
<dbReference type="EMBL" id="BMGK01000001">
    <property type="protein sequence ID" value="GGD79806.1"/>
    <property type="molecule type" value="Genomic_DNA"/>
</dbReference>
<reference evidence="2" key="2">
    <citation type="submission" date="2020-09" db="EMBL/GenBank/DDBJ databases">
        <authorList>
            <person name="Sun Q."/>
            <person name="Zhou Y."/>
        </authorList>
    </citation>
    <scope>NUCLEOTIDE SEQUENCE</scope>
    <source>
        <strain evidence="2">CGMCC 1.12924</strain>
    </source>
</reference>
<dbReference type="Pfam" id="PF14125">
    <property type="entry name" value="DUF4292"/>
    <property type="match status" value="1"/>
</dbReference>
<sequence length="258" mass="29414">MNYFKFLVLTIAGIILVSCSAAKKTTGNLNSKIKTEKLIDLHKKSEANFTTLATRVQVNYDDGSSSQSMTISLRMEKDKAIWVSASILGITMAKMYITPQHVSYYETIGKTYFDGDFSLLSDWLAVDVDFNMVQNILLGNSVFNVDEYQYTTSFSESNYILTPKNNNGLLQHLFLINPDNFKMASQQIMQPKEQRILKVDYLSYQPAGNYVFPKEIRIDALEINNQTKIALDFRQIDLNARISFPFKIPNGYDEITVD</sequence>
<keyword evidence="1" id="KW-0732">Signal</keyword>
<reference evidence="2" key="1">
    <citation type="journal article" date="2014" name="Int. J. Syst. Evol. Microbiol.">
        <title>Complete genome sequence of Corynebacterium casei LMG S-19264T (=DSM 44701T), isolated from a smear-ripened cheese.</title>
        <authorList>
            <consortium name="US DOE Joint Genome Institute (JGI-PGF)"/>
            <person name="Walter F."/>
            <person name="Albersmeier A."/>
            <person name="Kalinowski J."/>
            <person name="Ruckert C."/>
        </authorList>
    </citation>
    <scope>NUCLEOTIDE SEQUENCE</scope>
    <source>
        <strain evidence="2">CGMCC 1.12924</strain>
    </source>
</reference>
<dbReference type="Gene3D" id="2.50.20.10">
    <property type="entry name" value="Lipoprotein localisation LolA/LolB/LppX"/>
    <property type="match status" value="1"/>
</dbReference>
<evidence type="ECO:0000313" key="3">
    <source>
        <dbReference type="Proteomes" id="UP000652231"/>
    </source>
</evidence>
<comment type="caution">
    <text evidence="2">The sequence shown here is derived from an EMBL/GenBank/DDBJ whole genome shotgun (WGS) entry which is preliminary data.</text>
</comment>
<protein>
    <recommendedName>
        <fullName evidence="4">Deoxyuridine 5'-triphosphate nucleotidohydrolase</fullName>
    </recommendedName>
</protein>
<name>A0A8J2Y631_9FLAO</name>
<dbReference type="RefSeq" id="WP_188438278.1">
    <property type="nucleotide sequence ID" value="NZ_BMGK01000001.1"/>
</dbReference>
<keyword evidence="3" id="KW-1185">Reference proteome</keyword>